<evidence type="ECO:0000313" key="1">
    <source>
        <dbReference type="EMBL" id="TYL69949.1"/>
    </source>
</evidence>
<gene>
    <name evidence="1" type="ORF">FXB38_42210</name>
</gene>
<dbReference type="AlphaFoldDB" id="A0A5S4VXT9"/>
<reference evidence="1 2" key="1">
    <citation type="submission" date="2019-08" db="EMBL/GenBank/DDBJ databases">
        <title>Bradyrhizobium hipponensis sp. nov., a rhizobium isolated from a Lupinus angustifolius root nodule in Tunisia.</title>
        <authorList>
            <person name="Off K."/>
            <person name="Rejili M."/>
            <person name="Mars M."/>
            <person name="Brachmann A."/>
            <person name="Marin M."/>
        </authorList>
    </citation>
    <scope>NUCLEOTIDE SEQUENCE [LARGE SCALE GENOMIC DNA]</scope>
    <source>
        <strain evidence="1 2">CTAW11</strain>
    </source>
</reference>
<dbReference type="EMBL" id="VSSR01000158">
    <property type="protein sequence ID" value="TYL69949.1"/>
    <property type="molecule type" value="Genomic_DNA"/>
</dbReference>
<protein>
    <submittedName>
        <fullName evidence="1">Uncharacterized protein</fullName>
    </submittedName>
</protein>
<keyword evidence="2" id="KW-1185">Reference proteome</keyword>
<proteinExistence type="predicted"/>
<organism evidence="1 2">
    <name type="scientific">Bradyrhizobium cytisi</name>
    <dbReference type="NCBI Taxonomy" id="515489"/>
    <lineage>
        <taxon>Bacteria</taxon>
        <taxon>Pseudomonadati</taxon>
        <taxon>Pseudomonadota</taxon>
        <taxon>Alphaproteobacteria</taxon>
        <taxon>Hyphomicrobiales</taxon>
        <taxon>Nitrobacteraceae</taxon>
        <taxon>Bradyrhizobium</taxon>
    </lineage>
</organism>
<evidence type="ECO:0000313" key="2">
    <source>
        <dbReference type="Proteomes" id="UP000324853"/>
    </source>
</evidence>
<sequence>MPRPARHSTTPAGCRPVKITFGELREMGLSGVVIWCADYRCGHWVAVSADAWPDHMRLSDIEERFVCSACGMRGADVRPDWSTEGRPAPWRLGDRAT</sequence>
<accession>A0A5S4VXT9</accession>
<dbReference type="Proteomes" id="UP000324853">
    <property type="component" value="Unassembled WGS sequence"/>
</dbReference>
<dbReference type="RefSeq" id="WP_148756732.1">
    <property type="nucleotide sequence ID" value="NZ_VSSR01000158.1"/>
</dbReference>
<name>A0A5S4VXT9_9BRAD</name>
<comment type="caution">
    <text evidence="1">The sequence shown here is derived from an EMBL/GenBank/DDBJ whole genome shotgun (WGS) entry which is preliminary data.</text>
</comment>
<dbReference type="OrthoDB" id="8455678at2"/>